<feature type="region of interest" description="Disordered" evidence="1">
    <location>
        <begin position="1"/>
        <end position="134"/>
    </location>
</feature>
<name>A0A8T0MZY9_PANVG</name>
<feature type="compositionally biased region" description="Basic residues" evidence="1">
    <location>
        <begin position="75"/>
        <end position="88"/>
    </location>
</feature>
<sequence length="134" mass="15041">MAQPSSSLLGHTHMLPLELSLQSPTPPAPLSAPPRALPSARRLCSTPSRRRRRRRTTRRRRRQGPAPWDAATARPARRYRRIRRRRPRLPSVPAARRPPGVPRRLPTSTQAGSTPRRTDPSQIPTSAALLSRPP</sequence>
<evidence type="ECO:0000256" key="1">
    <source>
        <dbReference type="SAM" id="MobiDB-lite"/>
    </source>
</evidence>
<dbReference type="Proteomes" id="UP000823388">
    <property type="component" value="Chromosome 9N"/>
</dbReference>
<accession>A0A8T0MZY9</accession>
<comment type="caution">
    <text evidence="2">The sequence shown here is derived from an EMBL/GenBank/DDBJ whole genome shotgun (WGS) entry which is preliminary data.</text>
</comment>
<protein>
    <submittedName>
        <fullName evidence="2">Uncharacterized protein</fullName>
    </submittedName>
</protein>
<dbReference type="AlphaFoldDB" id="A0A8T0MZY9"/>
<keyword evidence="3" id="KW-1185">Reference proteome</keyword>
<evidence type="ECO:0000313" key="2">
    <source>
        <dbReference type="EMBL" id="KAG2543061.1"/>
    </source>
</evidence>
<reference evidence="2" key="1">
    <citation type="submission" date="2020-05" db="EMBL/GenBank/DDBJ databases">
        <title>WGS assembly of Panicum virgatum.</title>
        <authorList>
            <person name="Lovell J.T."/>
            <person name="Jenkins J."/>
            <person name="Shu S."/>
            <person name="Juenger T.E."/>
            <person name="Schmutz J."/>
        </authorList>
    </citation>
    <scope>NUCLEOTIDE SEQUENCE</scope>
    <source>
        <strain evidence="2">AP13</strain>
    </source>
</reference>
<evidence type="ECO:0000313" key="3">
    <source>
        <dbReference type="Proteomes" id="UP000823388"/>
    </source>
</evidence>
<feature type="compositionally biased region" description="Low complexity" evidence="1">
    <location>
        <begin position="89"/>
        <end position="106"/>
    </location>
</feature>
<feature type="compositionally biased region" description="Basic residues" evidence="1">
    <location>
        <begin position="48"/>
        <end position="63"/>
    </location>
</feature>
<proteinExistence type="predicted"/>
<dbReference type="EMBL" id="CM029054">
    <property type="protein sequence ID" value="KAG2543061.1"/>
    <property type="molecule type" value="Genomic_DNA"/>
</dbReference>
<organism evidence="2 3">
    <name type="scientific">Panicum virgatum</name>
    <name type="common">Blackwell switchgrass</name>
    <dbReference type="NCBI Taxonomy" id="38727"/>
    <lineage>
        <taxon>Eukaryota</taxon>
        <taxon>Viridiplantae</taxon>
        <taxon>Streptophyta</taxon>
        <taxon>Embryophyta</taxon>
        <taxon>Tracheophyta</taxon>
        <taxon>Spermatophyta</taxon>
        <taxon>Magnoliopsida</taxon>
        <taxon>Liliopsida</taxon>
        <taxon>Poales</taxon>
        <taxon>Poaceae</taxon>
        <taxon>PACMAD clade</taxon>
        <taxon>Panicoideae</taxon>
        <taxon>Panicodae</taxon>
        <taxon>Paniceae</taxon>
        <taxon>Panicinae</taxon>
        <taxon>Panicum</taxon>
        <taxon>Panicum sect. Hiantes</taxon>
    </lineage>
</organism>
<feature type="compositionally biased region" description="Pro residues" evidence="1">
    <location>
        <begin position="24"/>
        <end position="36"/>
    </location>
</feature>
<feature type="compositionally biased region" description="Polar residues" evidence="1">
    <location>
        <begin position="107"/>
        <end position="125"/>
    </location>
</feature>
<gene>
    <name evidence="2" type="ORF">PVAP13_9NG720077</name>
</gene>